<feature type="region of interest" description="Disordered" evidence="1">
    <location>
        <begin position="62"/>
        <end position="121"/>
    </location>
</feature>
<organism evidence="3 4">
    <name type="scientific">Purpureocillium lilacinum</name>
    <name type="common">Paecilomyces lilacinus</name>
    <dbReference type="NCBI Taxonomy" id="33203"/>
    <lineage>
        <taxon>Eukaryota</taxon>
        <taxon>Fungi</taxon>
        <taxon>Dikarya</taxon>
        <taxon>Ascomycota</taxon>
        <taxon>Pezizomycotina</taxon>
        <taxon>Sordariomycetes</taxon>
        <taxon>Hypocreomycetidae</taxon>
        <taxon>Hypocreales</taxon>
        <taxon>Ophiocordycipitaceae</taxon>
        <taxon>Purpureocillium</taxon>
    </lineage>
</organism>
<feature type="compositionally biased region" description="Basic and acidic residues" evidence="1">
    <location>
        <begin position="554"/>
        <end position="564"/>
    </location>
</feature>
<keyword evidence="2" id="KW-0732">Signal</keyword>
<feature type="compositionally biased region" description="Basic and acidic residues" evidence="1">
    <location>
        <begin position="92"/>
        <end position="116"/>
    </location>
</feature>
<keyword evidence="4" id="KW-1185">Reference proteome</keyword>
<proteinExistence type="predicted"/>
<reference evidence="3 4" key="1">
    <citation type="journal article" date="2024" name="Microbiol. Resour. Announc.">
        <title>Genome annotations for the ascomycete fungi Trichoderma harzianum, Trichoderma aggressivum, and Purpureocillium lilacinum.</title>
        <authorList>
            <person name="Beijen E.P.W."/>
            <person name="Ohm R.A."/>
        </authorList>
    </citation>
    <scope>NUCLEOTIDE SEQUENCE [LARGE SCALE GENOMIC DNA]</scope>
    <source>
        <strain evidence="3 4">CBS 150709</strain>
    </source>
</reference>
<accession>A0ABR0BRY5</accession>
<dbReference type="Proteomes" id="UP001287286">
    <property type="component" value="Unassembled WGS sequence"/>
</dbReference>
<evidence type="ECO:0000313" key="3">
    <source>
        <dbReference type="EMBL" id="KAK4086453.1"/>
    </source>
</evidence>
<evidence type="ECO:0000256" key="2">
    <source>
        <dbReference type="SAM" id="SignalP"/>
    </source>
</evidence>
<protein>
    <submittedName>
        <fullName evidence="3">Uncharacterized protein</fullName>
    </submittedName>
</protein>
<feature type="signal peptide" evidence="2">
    <location>
        <begin position="1"/>
        <end position="30"/>
    </location>
</feature>
<gene>
    <name evidence="3" type="ORF">Purlil1_9299</name>
</gene>
<feature type="region of interest" description="Disordered" evidence="1">
    <location>
        <begin position="237"/>
        <end position="265"/>
    </location>
</feature>
<name>A0ABR0BRY5_PURLI</name>
<sequence length="611" mass="67340">MLEKGHFERHDDDDGSMLLLLLLLLSSAVAAHMQDDAAPPPRPWCESDSRYYSPLSSAEIPSWRQAGPGSLPFRTARELHGLDGGGDDEYMEDGKGEEDGRAYSRREEREKPREDGEVAQQDRMQCSIVERLTESDKRPSTSPAAMAGLPFGRRFRPRRLAREPASQPVRRVCKEGLKIRKEAVIVGWARRRARAHTPSTDQQQQRAWLKVRAMREGWMMQERRLLRADGRKLAKRTGGRAAPVVDDWGDDDVQLGAEGDEKGEEGGGALLMRQTHGSWAGPLMQGLDEEDEMMLVVMDGRESLRRRMRRGALTLPSGKAYGTQILQTVQVVGRESSPCTNRELLQAQLRTCSERRRQKCLVPESTVLGEELLSYVAVQAVQEPLDGTMHARTPWKGEGASTARLACNAARIAISSYLAPLASPPLSVCVRSGSRLVLCSPTPVSLVLFVLLVTEVGGRGLGGGLHVHDGALHDAACACADMQYGPGKCAYVWLYLPPSVHPFPDGPIKRVSSARKLFSFVAAAAFARAGHGLEGFGGAHSLTHRHVLDVRDVRDRGEQKERGKCPMGQTGRHGQRSSGPFAAWYPGGFNFPTLRQGPFGGWPRRSVDRRK</sequence>
<evidence type="ECO:0000313" key="4">
    <source>
        <dbReference type="Proteomes" id="UP001287286"/>
    </source>
</evidence>
<feature type="region of interest" description="Disordered" evidence="1">
    <location>
        <begin position="554"/>
        <end position="577"/>
    </location>
</feature>
<evidence type="ECO:0000256" key="1">
    <source>
        <dbReference type="SAM" id="MobiDB-lite"/>
    </source>
</evidence>
<comment type="caution">
    <text evidence="3">The sequence shown here is derived from an EMBL/GenBank/DDBJ whole genome shotgun (WGS) entry which is preliminary data.</text>
</comment>
<feature type="chain" id="PRO_5047245850" evidence="2">
    <location>
        <begin position="31"/>
        <end position="611"/>
    </location>
</feature>
<dbReference type="EMBL" id="JAWRVI010000041">
    <property type="protein sequence ID" value="KAK4086453.1"/>
    <property type="molecule type" value="Genomic_DNA"/>
</dbReference>